<dbReference type="Proteomes" id="UP000010556">
    <property type="component" value="Unassembled WGS sequence"/>
</dbReference>
<gene>
    <name evidence="2" type="ORF">MDA_GLEAN10017256</name>
</gene>
<feature type="compositionally biased region" description="Low complexity" evidence="1">
    <location>
        <begin position="56"/>
        <end position="70"/>
    </location>
</feature>
<evidence type="ECO:0000313" key="2">
    <source>
        <dbReference type="EMBL" id="ELK24831.1"/>
    </source>
</evidence>
<dbReference type="EMBL" id="KB112378">
    <property type="protein sequence ID" value="ELK24831.1"/>
    <property type="molecule type" value="Genomic_DNA"/>
</dbReference>
<dbReference type="AlphaFoldDB" id="L5LG04"/>
<proteinExistence type="predicted"/>
<reference evidence="3" key="1">
    <citation type="journal article" date="2013" name="Science">
        <title>Comparative analysis of bat genomes provides insight into the evolution of flight and immunity.</title>
        <authorList>
            <person name="Zhang G."/>
            <person name="Cowled C."/>
            <person name="Shi Z."/>
            <person name="Huang Z."/>
            <person name="Bishop-Lilly K.A."/>
            <person name="Fang X."/>
            <person name="Wynne J.W."/>
            <person name="Xiong Z."/>
            <person name="Baker M.L."/>
            <person name="Zhao W."/>
            <person name="Tachedjian M."/>
            <person name="Zhu Y."/>
            <person name="Zhou P."/>
            <person name="Jiang X."/>
            <person name="Ng J."/>
            <person name="Yang L."/>
            <person name="Wu L."/>
            <person name="Xiao J."/>
            <person name="Feng Y."/>
            <person name="Chen Y."/>
            <person name="Sun X."/>
            <person name="Zhang Y."/>
            <person name="Marsh G.A."/>
            <person name="Crameri G."/>
            <person name="Broder C.C."/>
            <person name="Frey K.G."/>
            <person name="Wang L.F."/>
            <person name="Wang J."/>
        </authorList>
    </citation>
    <scope>NUCLEOTIDE SEQUENCE [LARGE SCALE GENOMIC DNA]</scope>
</reference>
<sequence>MKENEGASRCGAYVGRPPGPMRHSLTTLLAASGTDSPAHGGSPAQAATHLPPPDPRSSSSGSGEGRVPSPEEMEEEAIAGAPRNETEDVDFLSGLELPHSHRCCSHMLMVASPGTSRRCEQGRRCQKVQVVAAALIAPQEQQELKKPSGVIGAGSRHLHPLTAPSYWGQRRAPTAGTSGDSSASSGC</sequence>
<protein>
    <submittedName>
        <fullName evidence="2">CREB/ATF bZIP transcription factor</fullName>
    </submittedName>
</protein>
<keyword evidence="3" id="KW-1185">Reference proteome</keyword>
<evidence type="ECO:0000313" key="3">
    <source>
        <dbReference type="Proteomes" id="UP000010556"/>
    </source>
</evidence>
<name>L5LG04_MYODS</name>
<accession>L5LG04</accession>
<feature type="compositionally biased region" description="Low complexity" evidence="1">
    <location>
        <begin position="174"/>
        <end position="187"/>
    </location>
</feature>
<evidence type="ECO:0000256" key="1">
    <source>
        <dbReference type="SAM" id="MobiDB-lite"/>
    </source>
</evidence>
<organism evidence="2 3">
    <name type="scientific">Myotis davidii</name>
    <name type="common">David's myotis</name>
    <dbReference type="NCBI Taxonomy" id="225400"/>
    <lineage>
        <taxon>Eukaryota</taxon>
        <taxon>Metazoa</taxon>
        <taxon>Chordata</taxon>
        <taxon>Craniata</taxon>
        <taxon>Vertebrata</taxon>
        <taxon>Euteleostomi</taxon>
        <taxon>Mammalia</taxon>
        <taxon>Eutheria</taxon>
        <taxon>Laurasiatheria</taxon>
        <taxon>Chiroptera</taxon>
        <taxon>Yangochiroptera</taxon>
        <taxon>Vespertilionidae</taxon>
        <taxon>Myotis</taxon>
    </lineage>
</organism>
<feature type="region of interest" description="Disordered" evidence="1">
    <location>
        <begin position="146"/>
        <end position="187"/>
    </location>
</feature>
<feature type="compositionally biased region" description="Polar residues" evidence="1">
    <location>
        <begin position="24"/>
        <end position="35"/>
    </location>
</feature>
<feature type="region of interest" description="Disordered" evidence="1">
    <location>
        <begin position="1"/>
        <end position="93"/>
    </location>
</feature>